<evidence type="ECO:0000313" key="4">
    <source>
        <dbReference type="Proteomes" id="UP000000493"/>
    </source>
</evidence>
<dbReference type="PANTHER" id="PTHR40111">
    <property type="entry name" value="CEPHALOSPORIN-C DEACETYLASE"/>
    <property type="match status" value="1"/>
</dbReference>
<dbReference type="EC" id="3.1.1.41" evidence="3"/>
<dbReference type="GO" id="GO:0005976">
    <property type="term" value="P:polysaccharide metabolic process"/>
    <property type="evidence" value="ECO:0007669"/>
    <property type="project" value="TreeGrafter"/>
</dbReference>
<protein>
    <submittedName>
        <fullName evidence="3">Cephalosporin-C deacetylase</fullName>
        <ecNumber evidence="3">3.1.1.41</ecNumber>
    </submittedName>
</protein>
<evidence type="ECO:0000313" key="3">
    <source>
        <dbReference type="EMBL" id="AEI48164.1"/>
    </source>
</evidence>
<dbReference type="Proteomes" id="UP000000493">
    <property type="component" value="Chromosome"/>
</dbReference>
<name>A0A7U4E5I5_RUNSL</name>
<dbReference type="PANTHER" id="PTHR40111:SF1">
    <property type="entry name" value="CEPHALOSPORIN-C DEACETYLASE"/>
    <property type="match status" value="1"/>
</dbReference>
<dbReference type="SUPFAM" id="SSF53474">
    <property type="entry name" value="alpha/beta-Hydrolases"/>
    <property type="match status" value="1"/>
</dbReference>
<feature type="domain" description="Acetyl xylan esterase" evidence="2">
    <location>
        <begin position="151"/>
        <end position="447"/>
    </location>
</feature>
<dbReference type="Pfam" id="PF05448">
    <property type="entry name" value="AXE1"/>
    <property type="match status" value="1"/>
</dbReference>
<dbReference type="EMBL" id="CP002859">
    <property type="protein sequence ID" value="AEI48164.1"/>
    <property type="molecule type" value="Genomic_DNA"/>
</dbReference>
<sequence length="453" mass="50224">MSGKKLLFLPPLSQTYTLSTPYSMKKTVHLLLFVFSISVAFAQPAEKLYKVVVAPDHFDWTYKTGENVKFTLSVLQNGNLVKNARVRYEIGPEKMEPTKKETITLPTGSITLDGGTMKTGGFLRCVAIAEIDGKEYRNLATAGFDPLSIQPTVENPADFDTFWQTAKADLAKIPMDAKMTLLPERCTETVNVYHLNLQNFRNGARLYGILCVPKKEGKYPALLHVPGAGVRAYYGDVANAAKGIITLQIGIHGIPVTMDPSVYLDLGAGAFNGYMNYGSDDRDRFYYKRVYLGCVRANDFLTSLPQYDGSNLAVTGGSQGGALSIITAALDPRVKWLGAFYPALSDVTGYLKGRAGGWPHYFDKNALAYNNKPEKITTLGYYDVVNFARRVKVPGSYSWGFNDETCPPTSMYASYNVISAPKELYLALETGHWTYPEQQERMTAWLVNKLTNK</sequence>
<dbReference type="GO" id="GO:0047739">
    <property type="term" value="F:cephalosporin-C deacetylase activity"/>
    <property type="evidence" value="ECO:0007669"/>
    <property type="project" value="UniProtKB-EC"/>
</dbReference>
<dbReference type="InterPro" id="IPR029058">
    <property type="entry name" value="AB_hydrolase_fold"/>
</dbReference>
<dbReference type="InterPro" id="IPR008391">
    <property type="entry name" value="AXE1_dom"/>
</dbReference>
<gene>
    <name evidence="3" type="ordered locus">Runsl_1740</name>
</gene>
<dbReference type="AlphaFoldDB" id="A0A7U4E5I5"/>
<reference evidence="3 4" key="2">
    <citation type="journal article" date="2012" name="Stand. Genomic Sci.">
        <title>Complete genome sequence of the aquatic bacterium Runella slithyformis type strain (LSU 4(T)).</title>
        <authorList>
            <person name="Copeland A."/>
            <person name="Zhang X."/>
            <person name="Misra M."/>
            <person name="Lapidus A."/>
            <person name="Nolan M."/>
            <person name="Lucas S."/>
            <person name="Deshpande S."/>
            <person name="Cheng J.F."/>
            <person name="Tapia R."/>
            <person name="Goodwin L.A."/>
            <person name="Pitluck S."/>
            <person name="Liolios K."/>
            <person name="Pagani I."/>
            <person name="Ivanova N."/>
            <person name="Mikhailova N."/>
            <person name="Pati A."/>
            <person name="Chen A."/>
            <person name="Palaniappan K."/>
            <person name="Land M."/>
            <person name="Hauser L."/>
            <person name="Pan C."/>
            <person name="Jeffries C.D."/>
            <person name="Detter J.C."/>
            <person name="Brambilla E.M."/>
            <person name="Rohde M."/>
            <person name="Djao O.D."/>
            <person name="Goker M."/>
            <person name="Sikorski J."/>
            <person name="Tindall B.J."/>
            <person name="Woyke T."/>
            <person name="Bristow J."/>
            <person name="Eisen J.A."/>
            <person name="Markowitz V."/>
            <person name="Hugenholtz P."/>
            <person name="Kyrpides N.C."/>
            <person name="Klenk H.P."/>
            <person name="Mavromatis K."/>
        </authorList>
    </citation>
    <scope>NUCLEOTIDE SEQUENCE [LARGE SCALE GENOMIC DNA]</scope>
    <source>
        <strain evidence="4">ATCC 29530 / DSM 19594 / LMG 11500 / NCIMB 11436 / LSU 4</strain>
    </source>
</reference>
<dbReference type="Gene3D" id="3.40.50.1820">
    <property type="entry name" value="alpha/beta hydrolase"/>
    <property type="match status" value="1"/>
</dbReference>
<dbReference type="KEGG" id="rsi:Runsl_1740"/>
<organism evidence="3 4">
    <name type="scientific">Runella slithyformis (strain ATCC 29530 / DSM 19594 / LMG 11500 / NCIMB 11436 / LSU 4)</name>
    <dbReference type="NCBI Taxonomy" id="761193"/>
    <lineage>
        <taxon>Bacteria</taxon>
        <taxon>Pseudomonadati</taxon>
        <taxon>Bacteroidota</taxon>
        <taxon>Cytophagia</taxon>
        <taxon>Cytophagales</taxon>
        <taxon>Spirosomataceae</taxon>
        <taxon>Runella</taxon>
    </lineage>
</organism>
<keyword evidence="4" id="KW-1185">Reference proteome</keyword>
<proteinExistence type="predicted"/>
<keyword evidence="3" id="KW-0378">Hydrolase</keyword>
<feature type="active site" description="Charge relay system" evidence="1">
    <location>
        <position position="432"/>
    </location>
</feature>
<evidence type="ECO:0000256" key="1">
    <source>
        <dbReference type="PIRSR" id="PIRSR639069-1"/>
    </source>
</evidence>
<feature type="active site" description="Charge relay system" evidence="1">
    <location>
        <position position="403"/>
    </location>
</feature>
<accession>A0A7U4E5I5</accession>
<evidence type="ECO:0000259" key="2">
    <source>
        <dbReference type="Pfam" id="PF05448"/>
    </source>
</evidence>
<feature type="active site" description="Nucleophile" evidence="1">
    <location>
        <position position="318"/>
    </location>
</feature>
<dbReference type="InterPro" id="IPR039069">
    <property type="entry name" value="CE7"/>
</dbReference>
<reference evidence="4" key="1">
    <citation type="submission" date="2011-06" db="EMBL/GenBank/DDBJ databases">
        <title>The complete genome of chromosome of Runella slithyformis DSM 19594.</title>
        <authorList>
            <consortium name="US DOE Joint Genome Institute (JGI-PGF)"/>
            <person name="Lucas S."/>
            <person name="Han J."/>
            <person name="Lapidus A."/>
            <person name="Bruce D."/>
            <person name="Goodwin L."/>
            <person name="Pitluck S."/>
            <person name="Peters L."/>
            <person name="Kyrpides N."/>
            <person name="Mavromatis K."/>
            <person name="Ivanova N."/>
            <person name="Ovchinnikova G."/>
            <person name="Zhang X."/>
            <person name="Misra M."/>
            <person name="Detter J.C."/>
            <person name="Tapia R."/>
            <person name="Han C."/>
            <person name="Land M."/>
            <person name="Hauser L."/>
            <person name="Markowitz V."/>
            <person name="Cheng J.-F."/>
            <person name="Hugenholtz P."/>
            <person name="Woyke T."/>
            <person name="Wu D."/>
            <person name="Tindall B."/>
            <person name="Faehrich R."/>
            <person name="Brambilla E."/>
            <person name="Klenk H.-P."/>
            <person name="Eisen J.A."/>
        </authorList>
    </citation>
    <scope>NUCLEOTIDE SEQUENCE [LARGE SCALE GENOMIC DNA]</scope>
    <source>
        <strain evidence="4">ATCC 29530 / DSM 19594 / LMG 11500 / NCIMB 11436 / LSU 4</strain>
    </source>
</reference>